<dbReference type="PANTHER" id="PTHR30035:SF3">
    <property type="entry name" value="INTERMEMBRANE PHOSPHOLIPID TRANSPORT SYSTEM LIPOPROTEIN MLAA"/>
    <property type="match status" value="1"/>
</dbReference>
<dbReference type="RefSeq" id="WP_005855402.1">
    <property type="nucleotide sequence ID" value="NZ_AAYA01000001.1"/>
</dbReference>
<dbReference type="Proteomes" id="UP000005713">
    <property type="component" value="Unassembled WGS sequence"/>
</dbReference>
<dbReference type="OrthoDB" id="9785326at2"/>
<dbReference type="EMBL" id="AAYA01000001">
    <property type="protein sequence ID" value="EBA10497.1"/>
    <property type="molecule type" value="Genomic_DNA"/>
</dbReference>
<dbReference type="GO" id="GO:0016020">
    <property type="term" value="C:membrane"/>
    <property type="evidence" value="ECO:0007669"/>
    <property type="project" value="InterPro"/>
</dbReference>
<accession>A3JYB1</accession>
<comment type="similarity">
    <text evidence="1">Belongs to the MlaA family.</text>
</comment>
<comment type="caution">
    <text evidence="4">The sequence shown here is derived from an EMBL/GenBank/DDBJ whole genome shotgun (WGS) entry which is preliminary data.</text>
</comment>
<dbReference type="PANTHER" id="PTHR30035">
    <property type="entry name" value="LIPOPROTEIN VACJ-RELATED"/>
    <property type="match status" value="1"/>
</dbReference>
<reference evidence="4 5" key="1">
    <citation type="submission" date="2006-06" db="EMBL/GenBank/DDBJ databases">
        <authorList>
            <person name="Moran M.A."/>
            <person name="Ferriera S."/>
            <person name="Johnson J."/>
            <person name="Kravitz S."/>
            <person name="Beeson K."/>
            <person name="Sutton G."/>
            <person name="Rogers Y.-H."/>
            <person name="Friedman R."/>
            <person name="Frazier M."/>
            <person name="Venter J.C."/>
        </authorList>
    </citation>
    <scope>NUCLEOTIDE SEQUENCE [LARGE SCALE GENOMIC DNA]</scope>
    <source>
        <strain evidence="4 5">E-37</strain>
    </source>
</reference>
<keyword evidence="4" id="KW-0449">Lipoprotein</keyword>
<dbReference type="Pfam" id="PF04333">
    <property type="entry name" value="MlaA"/>
    <property type="match status" value="1"/>
</dbReference>
<evidence type="ECO:0000256" key="1">
    <source>
        <dbReference type="ARBA" id="ARBA00010634"/>
    </source>
</evidence>
<organism evidence="4 5">
    <name type="scientific">Sagittula stellata (strain ATCC 700073 / DSM 11524 / E-37)</name>
    <dbReference type="NCBI Taxonomy" id="388399"/>
    <lineage>
        <taxon>Bacteria</taxon>
        <taxon>Pseudomonadati</taxon>
        <taxon>Pseudomonadota</taxon>
        <taxon>Alphaproteobacteria</taxon>
        <taxon>Rhodobacterales</taxon>
        <taxon>Roseobacteraceae</taxon>
        <taxon>Sagittula</taxon>
    </lineage>
</organism>
<evidence type="ECO:0000256" key="2">
    <source>
        <dbReference type="ARBA" id="ARBA00022729"/>
    </source>
</evidence>
<gene>
    <name evidence="4" type="ORF">SSE37_20867</name>
</gene>
<dbReference type="eggNOG" id="COG2853">
    <property type="taxonomic scope" value="Bacteria"/>
</dbReference>
<evidence type="ECO:0000313" key="5">
    <source>
        <dbReference type="Proteomes" id="UP000005713"/>
    </source>
</evidence>
<keyword evidence="5" id="KW-1185">Reference proteome</keyword>
<dbReference type="PRINTS" id="PR01805">
    <property type="entry name" value="VACJLIPOPROT"/>
</dbReference>
<feature type="chain" id="PRO_5002654183" evidence="3">
    <location>
        <begin position="28"/>
        <end position="248"/>
    </location>
</feature>
<dbReference type="PROSITE" id="PS51257">
    <property type="entry name" value="PROKAR_LIPOPROTEIN"/>
    <property type="match status" value="1"/>
</dbReference>
<evidence type="ECO:0000313" key="4">
    <source>
        <dbReference type="EMBL" id="EBA10497.1"/>
    </source>
</evidence>
<dbReference type="GO" id="GO:0120010">
    <property type="term" value="P:intermembrane phospholipid transfer"/>
    <property type="evidence" value="ECO:0007669"/>
    <property type="project" value="TreeGrafter"/>
</dbReference>
<proteinExistence type="inferred from homology"/>
<sequence>MLRTRAVFALIAAASLAACSVPGPGQAPDGVWDPYEAQNRRVHAFNRKIDERVLRGTGAGLADSVPDGSRQAVAQFADTVGTPQTVLNQLLQLRLWRATKNTLRFTMNATLGLGILDPAAEIGLVSDESDFGETLAVWGLPEGAYLELPMVGPSTERDAVGSAVDLVTNPLSYALPSPEKYIGTAARVADKVIKRGEFGETVDSVLYDSADSYAQARLIYLQNRRFELGEDAPGAADIDPMALDTTGF</sequence>
<feature type="signal peptide" evidence="3">
    <location>
        <begin position="1"/>
        <end position="27"/>
    </location>
</feature>
<evidence type="ECO:0000256" key="3">
    <source>
        <dbReference type="SAM" id="SignalP"/>
    </source>
</evidence>
<dbReference type="AlphaFoldDB" id="A3JYB1"/>
<keyword evidence="2 3" id="KW-0732">Signal</keyword>
<protein>
    <submittedName>
        <fullName evidence="4">Putative lipoprotein</fullName>
    </submittedName>
</protein>
<dbReference type="InterPro" id="IPR007428">
    <property type="entry name" value="MlaA"/>
</dbReference>
<name>A3JYB1_SAGS3</name>